<organism evidence="2 3">
    <name type="scientific">Vanilla planifolia</name>
    <name type="common">Vanilla</name>
    <dbReference type="NCBI Taxonomy" id="51239"/>
    <lineage>
        <taxon>Eukaryota</taxon>
        <taxon>Viridiplantae</taxon>
        <taxon>Streptophyta</taxon>
        <taxon>Embryophyta</taxon>
        <taxon>Tracheophyta</taxon>
        <taxon>Spermatophyta</taxon>
        <taxon>Magnoliopsida</taxon>
        <taxon>Liliopsida</taxon>
        <taxon>Asparagales</taxon>
        <taxon>Orchidaceae</taxon>
        <taxon>Vanilloideae</taxon>
        <taxon>Vanilleae</taxon>
        <taxon>Vanilla</taxon>
    </lineage>
</organism>
<accession>A0A835V4A2</accession>
<dbReference type="EMBL" id="JADCNM010000005">
    <property type="protein sequence ID" value="KAG0482576.1"/>
    <property type="molecule type" value="Genomic_DNA"/>
</dbReference>
<dbReference type="PANTHER" id="PTHR34464:SF3">
    <property type="entry name" value="OS09G0376300 PROTEIN"/>
    <property type="match status" value="1"/>
</dbReference>
<feature type="compositionally biased region" description="Polar residues" evidence="1">
    <location>
        <begin position="41"/>
        <end position="53"/>
    </location>
</feature>
<evidence type="ECO:0000313" key="2">
    <source>
        <dbReference type="EMBL" id="KAG0482576.1"/>
    </source>
</evidence>
<name>A0A835V4A2_VANPL</name>
<dbReference type="OrthoDB" id="686813at2759"/>
<evidence type="ECO:0000256" key="1">
    <source>
        <dbReference type="SAM" id="MobiDB-lite"/>
    </source>
</evidence>
<feature type="region of interest" description="Disordered" evidence="1">
    <location>
        <begin position="39"/>
        <end position="59"/>
    </location>
</feature>
<dbReference type="Proteomes" id="UP000639772">
    <property type="component" value="Unassembled WGS sequence"/>
</dbReference>
<comment type="caution">
    <text evidence="2">The sequence shown here is derived from an EMBL/GenBank/DDBJ whole genome shotgun (WGS) entry which is preliminary data.</text>
</comment>
<evidence type="ECO:0000313" key="3">
    <source>
        <dbReference type="Proteomes" id="UP000639772"/>
    </source>
</evidence>
<protein>
    <submittedName>
        <fullName evidence="2">Uncharacterized protein</fullName>
    </submittedName>
</protein>
<dbReference type="PANTHER" id="PTHR34464">
    <property type="entry name" value="OS09G0376300 PROTEIN"/>
    <property type="match status" value="1"/>
</dbReference>
<reference evidence="2 3" key="1">
    <citation type="journal article" date="2020" name="Nat. Food">
        <title>A phased Vanilla planifolia genome enables genetic improvement of flavour and production.</title>
        <authorList>
            <person name="Hasing T."/>
            <person name="Tang H."/>
            <person name="Brym M."/>
            <person name="Khazi F."/>
            <person name="Huang T."/>
            <person name="Chambers A.H."/>
        </authorList>
    </citation>
    <scope>NUCLEOTIDE SEQUENCE [LARGE SCALE GENOMIC DNA]</scope>
    <source>
        <tissue evidence="2">Leaf</tissue>
    </source>
</reference>
<proteinExistence type="predicted"/>
<sequence>MAVAFTGLFYWLWGTTDQEKTKLTLNSSADLPSDFRELDSNRFTSRNGNNTRASPRRVKKWQSREERKLRIDREYDVVIVPSDGDCLSGSEFGGSDWSIGWMEPHTADFQSDDGDGDNSFAVLVPCYGRDDCYDKGNVKSHVLGAFTENVESSSGLGYHSKDQALVIKTSLTILLKAKASQKPLIGPLDCLIDKLFQVLPLDAPALMDLRHQSSHD</sequence>
<dbReference type="AlphaFoldDB" id="A0A835V4A2"/>
<gene>
    <name evidence="2" type="ORF">HPP92_010660</name>
</gene>